<sequence length="85" mass="9673">PARLLLLHVTTDAASRTNPEITLQKSHPTTLQNPYPSSLNVNFHVLSSPLFSRNAAFFPYLLLLVLKRSKENFKFFFQKSNGFPP</sequence>
<dbReference type="EMBL" id="GEDG01005494">
    <property type="protein sequence ID" value="JAP32965.1"/>
    <property type="molecule type" value="Transcribed_RNA"/>
</dbReference>
<reference evidence="1" key="1">
    <citation type="submission" date="2015-12" db="EMBL/GenBank/DDBJ databases">
        <title>Gene expression during late stages of embryo sac development: a critical building block for successful pollen-pistil interactions.</title>
        <authorList>
            <person name="Liu Y."/>
            <person name="Joly V."/>
            <person name="Sabar M."/>
            <person name="Matton D.P."/>
        </authorList>
    </citation>
    <scope>NUCLEOTIDE SEQUENCE</scope>
</reference>
<proteinExistence type="predicted"/>
<name>A0A0V0IK08_SOLCH</name>
<dbReference type="AlphaFoldDB" id="A0A0V0IK08"/>
<accession>A0A0V0IK08</accession>
<organism evidence="1">
    <name type="scientific">Solanum chacoense</name>
    <name type="common">Chaco potato</name>
    <dbReference type="NCBI Taxonomy" id="4108"/>
    <lineage>
        <taxon>Eukaryota</taxon>
        <taxon>Viridiplantae</taxon>
        <taxon>Streptophyta</taxon>
        <taxon>Embryophyta</taxon>
        <taxon>Tracheophyta</taxon>
        <taxon>Spermatophyta</taxon>
        <taxon>Magnoliopsida</taxon>
        <taxon>eudicotyledons</taxon>
        <taxon>Gunneridae</taxon>
        <taxon>Pentapetalae</taxon>
        <taxon>asterids</taxon>
        <taxon>lamiids</taxon>
        <taxon>Solanales</taxon>
        <taxon>Solanaceae</taxon>
        <taxon>Solanoideae</taxon>
        <taxon>Solaneae</taxon>
        <taxon>Solanum</taxon>
    </lineage>
</organism>
<protein>
    <submittedName>
        <fullName evidence="1">Putative ovule protein</fullName>
    </submittedName>
</protein>
<evidence type="ECO:0000313" key="1">
    <source>
        <dbReference type="EMBL" id="JAP32965.1"/>
    </source>
</evidence>
<feature type="non-terminal residue" evidence="1">
    <location>
        <position position="1"/>
    </location>
</feature>